<sequence>MCDPRPSDAATCQAALARASMIIHCVRGYNCTLSKRHIQSAATRDVRRASRASLAVCAITEIYRPCAAALEEFLSRDRPRGRIYIHALYRSINTY</sequence>
<reference evidence="1 2" key="1">
    <citation type="submission" date="2020-02" db="EMBL/GenBank/DDBJ databases">
        <authorList>
            <person name="Ferguson B K."/>
        </authorList>
    </citation>
    <scope>NUCLEOTIDE SEQUENCE [LARGE SCALE GENOMIC DNA]</scope>
</reference>
<evidence type="ECO:0000313" key="2">
    <source>
        <dbReference type="Proteomes" id="UP000479190"/>
    </source>
</evidence>
<dbReference type="EMBL" id="CADCXV010000336">
    <property type="protein sequence ID" value="CAB0029698.1"/>
    <property type="molecule type" value="Genomic_DNA"/>
</dbReference>
<accession>A0A6H5HWE9</accession>
<keyword evidence="2" id="KW-1185">Reference proteome</keyword>
<organism evidence="1 2">
    <name type="scientific">Trichogramma brassicae</name>
    <dbReference type="NCBI Taxonomy" id="86971"/>
    <lineage>
        <taxon>Eukaryota</taxon>
        <taxon>Metazoa</taxon>
        <taxon>Ecdysozoa</taxon>
        <taxon>Arthropoda</taxon>
        <taxon>Hexapoda</taxon>
        <taxon>Insecta</taxon>
        <taxon>Pterygota</taxon>
        <taxon>Neoptera</taxon>
        <taxon>Endopterygota</taxon>
        <taxon>Hymenoptera</taxon>
        <taxon>Apocrita</taxon>
        <taxon>Proctotrupomorpha</taxon>
        <taxon>Chalcidoidea</taxon>
        <taxon>Trichogrammatidae</taxon>
        <taxon>Trichogramma</taxon>
    </lineage>
</organism>
<name>A0A6H5HWE9_9HYME</name>
<proteinExistence type="predicted"/>
<dbReference type="Proteomes" id="UP000479190">
    <property type="component" value="Unassembled WGS sequence"/>
</dbReference>
<dbReference type="AlphaFoldDB" id="A0A6H5HWE9"/>
<gene>
    <name evidence="1" type="ORF">TBRA_LOCUS1726</name>
</gene>
<evidence type="ECO:0000313" key="1">
    <source>
        <dbReference type="EMBL" id="CAB0029698.1"/>
    </source>
</evidence>
<protein>
    <submittedName>
        <fullName evidence="1">Uncharacterized protein</fullName>
    </submittedName>
</protein>